<keyword evidence="4" id="KW-0690">Ribosome biogenesis</keyword>
<evidence type="ECO:0000256" key="12">
    <source>
        <dbReference type="SAM" id="MobiDB-lite"/>
    </source>
</evidence>
<keyword evidence="15" id="KW-1185">Reference proteome</keyword>
<protein>
    <recommendedName>
        <fullName evidence="10">Ribosomal RNA-processing protein 36</fullName>
    </recommendedName>
</protein>
<feature type="region of interest" description="Disordered" evidence="12">
    <location>
        <begin position="313"/>
        <end position="336"/>
    </location>
</feature>
<reference evidence="14" key="1">
    <citation type="journal article" date="2020" name="Mol. Plant Microbe Interact.">
        <title>Genome Sequence of the Biocontrol Agent Coniothyrium minitans strain Conio (IMI 134523).</title>
        <authorList>
            <person name="Patel D."/>
            <person name="Shittu T.A."/>
            <person name="Baroncelli R."/>
            <person name="Muthumeenakshi S."/>
            <person name="Osborne T.H."/>
            <person name="Janganan T.K."/>
            <person name="Sreenivasaprasad S."/>
        </authorList>
    </citation>
    <scope>NUCLEOTIDE SEQUENCE</scope>
    <source>
        <strain evidence="14">Conio</strain>
    </source>
</reference>
<feature type="coiled-coil region" evidence="11">
    <location>
        <begin position="223"/>
        <end position="313"/>
    </location>
</feature>
<evidence type="ECO:0000256" key="6">
    <source>
        <dbReference type="ARBA" id="ARBA00023054"/>
    </source>
</evidence>
<dbReference type="EMBL" id="WJXW01000011">
    <property type="protein sequence ID" value="KAF9731817.1"/>
    <property type="molecule type" value="Genomic_DNA"/>
</dbReference>
<evidence type="ECO:0000256" key="3">
    <source>
        <dbReference type="ARBA" id="ARBA00011167"/>
    </source>
</evidence>
<evidence type="ECO:0000256" key="10">
    <source>
        <dbReference type="ARBA" id="ARBA00030601"/>
    </source>
</evidence>
<comment type="subcellular location">
    <subcellularLocation>
        <location evidence="1">Nucleus</location>
        <location evidence="1">Nucleolus</location>
    </subcellularLocation>
</comment>
<organism evidence="14 15">
    <name type="scientific">Paraphaeosphaeria minitans</name>
    <dbReference type="NCBI Taxonomy" id="565426"/>
    <lineage>
        <taxon>Eukaryota</taxon>
        <taxon>Fungi</taxon>
        <taxon>Dikarya</taxon>
        <taxon>Ascomycota</taxon>
        <taxon>Pezizomycotina</taxon>
        <taxon>Dothideomycetes</taxon>
        <taxon>Pleosporomycetidae</taxon>
        <taxon>Pleosporales</taxon>
        <taxon>Massarineae</taxon>
        <taxon>Didymosphaeriaceae</taxon>
        <taxon>Paraphaeosphaeria</taxon>
    </lineage>
</organism>
<dbReference type="SUPFAM" id="SSF51197">
    <property type="entry name" value="Clavaminate synthase-like"/>
    <property type="match status" value="1"/>
</dbReference>
<sequence>MPLSSKLDQKLRAAEESSDDEEYYEVTDRSSSPSIIETGDGGELLDSEEEDEGGEEGSEDEDMSADAEEEEAKAQMSKVSFGALAKAQDALSADRKRKRKRGEEPSKPQEDKLQALRERLQEIKAAKLAQGGVSQPKPKAKARPTKGEEEKKKDEYDDSGSDSDTAPAARSSKHAPAVQTSKKAVSRKRQVVDAKKPKFRDPRFDVGAPPDENTVQHRYAFLNEYKQSEINDLREAIKKTKNEADKEKLKKKLISMESQMKAQRNKDQQQNVIREHKKMERELVKQGKQPFYLKKSEQKKIALIERFQNMKSKDRDRAIERRRKKATAKERKNMPDERHDARVYLFVPDPYFSKSREAPDGWDCGVRGMVLRQQNDGITGYIAVMSDLRSPSLPLLHPHRPHRPDLPPIPPRLRPLILRSNSRSLPHPRLLLPRPPLHPPRHLLSASTRLHFTTRTVFAHPLPYKTTHDLIKGVSLFGYKRAGIVKATDPTLRPDSTEFFNIAKDHLHAITPSRSYPAEITEKETWILLQTVAHDAHKVGMLVLRVLATQLGIPPTSFTRKNEFAVRSGDHVRLTHKPARVSDSTTAAIGLPSHTDFGSVILLFNWLGGLQIQSYDPSTPEQWDFVRPVDGTAIINLGDAMVTFTNGVLKSAKHHVVDAPGEQGRVDRYSVVYFVRPHDEAVMEAVEGFEHLGGKGRVAGKFEAKVGGGAVGGGVDEAKGGAVR</sequence>
<keyword evidence="6 11" id="KW-0175">Coiled coil</keyword>
<dbReference type="PANTHER" id="PTHR21738:SF0">
    <property type="entry name" value="RIBOSOMAL RNA PROCESSING PROTEIN 36 HOMOLOG"/>
    <property type="match status" value="1"/>
</dbReference>
<accession>A0A9P6GAB3</accession>
<keyword evidence="5" id="KW-0698">rRNA processing</keyword>
<dbReference type="Pfam" id="PF03171">
    <property type="entry name" value="2OG-FeII_Oxy"/>
    <property type="match status" value="1"/>
</dbReference>
<feature type="region of interest" description="Disordered" evidence="12">
    <location>
        <begin position="1"/>
        <end position="212"/>
    </location>
</feature>
<evidence type="ECO:0000256" key="8">
    <source>
        <dbReference type="ARBA" id="ARBA00023274"/>
    </source>
</evidence>
<dbReference type="InterPro" id="IPR005123">
    <property type="entry name" value="Oxoglu/Fe-dep_dioxygenase_dom"/>
</dbReference>
<dbReference type="AlphaFoldDB" id="A0A9P6GAB3"/>
<feature type="compositionally biased region" description="Acidic residues" evidence="12">
    <location>
        <begin position="16"/>
        <end position="25"/>
    </location>
</feature>
<comment type="subunit">
    <text evidence="3">Associates with 90S and pre-40S pre-ribosomal particles.</text>
</comment>
<evidence type="ECO:0000256" key="1">
    <source>
        <dbReference type="ARBA" id="ARBA00004604"/>
    </source>
</evidence>
<evidence type="ECO:0000313" key="14">
    <source>
        <dbReference type="EMBL" id="KAF9731817.1"/>
    </source>
</evidence>
<feature type="compositionally biased region" description="Basic and acidic residues" evidence="12">
    <location>
        <begin position="327"/>
        <end position="336"/>
    </location>
</feature>
<keyword evidence="8" id="KW-0687">Ribonucleoprotein</keyword>
<evidence type="ECO:0000256" key="4">
    <source>
        <dbReference type="ARBA" id="ARBA00022517"/>
    </source>
</evidence>
<comment type="caution">
    <text evidence="14">The sequence shown here is derived from an EMBL/GenBank/DDBJ whole genome shotgun (WGS) entry which is preliminary data.</text>
</comment>
<dbReference type="PROSITE" id="PS51471">
    <property type="entry name" value="FE2OG_OXY"/>
    <property type="match status" value="1"/>
</dbReference>
<feature type="compositionally biased region" description="Basic and acidic residues" evidence="12">
    <location>
        <begin position="190"/>
        <end position="204"/>
    </location>
</feature>
<gene>
    <name evidence="14" type="ORF">PMIN01_09746</name>
</gene>
<feature type="compositionally biased region" description="Basic and acidic residues" evidence="12">
    <location>
        <begin position="101"/>
        <end position="125"/>
    </location>
</feature>
<comment type="function">
    <text evidence="9">Component of the 90S pre-ribosome involved in the maturation of rRNAs. Required for early cleavages of the pre-RNAs in the 40S ribosomal subunit maturation pathway.</text>
</comment>
<comment type="similarity">
    <text evidence="2">Belongs to the RRP36 family.</text>
</comment>
<dbReference type="GO" id="GO:0005730">
    <property type="term" value="C:nucleolus"/>
    <property type="evidence" value="ECO:0007669"/>
    <property type="project" value="UniProtKB-SubCell"/>
</dbReference>
<dbReference type="InterPro" id="IPR044861">
    <property type="entry name" value="IPNS-like_FE2OG_OXY"/>
</dbReference>
<dbReference type="Gene3D" id="2.60.120.330">
    <property type="entry name" value="B-lactam Antibiotic, Isopenicillin N Synthase, Chain"/>
    <property type="match status" value="1"/>
</dbReference>
<name>A0A9P6GAB3_9PLEO</name>
<dbReference type="Pfam" id="PF06102">
    <property type="entry name" value="RRP36"/>
    <property type="match status" value="1"/>
</dbReference>
<feature type="compositionally biased region" description="Acidic residues" evidence="12">
    <location>
        <begin position="43"/>
        <end position="71"/>
    </location>
</feature>
<evidence type="ECO:0000256" key="2">
    <source>
        <dbReference type="ARBA" id="ARBA00009418"/>
    </source>
</evidence>
<dbReference type="PANTHER" id="PTHR21738">
    <property type="entry name" value="RIBOSOMAL RNA PROCESSING PROTEIN 36 HOMOLOG"/>
    <property type="match status" value="1"/>
</dbReference>
<evidence type="ECO:0000313" key="15">
    <source>
        <dbReference type="Proteomes" id="UP000756921"/>
    </source>
</evidence>
<keyword evidence="7" id="KW-0539">Nucleus</keyword>
<evidence type="ECO:0000256" key="5">
    <source>
        <dbReference type="ARBA" id="ARBA00022552"/>
    </source>
</evidence>
<evidence type="ECO:0000256" key="9">
    <source>
        <dbReference type="ARBA" id="ARBA00025053"/>
    </source>
</evidence>
<dbReference type="InterPro" id="IPR027443">
    <property type="entry name" value="IPNS-like_sf"/>
</dbReference>
<dbReference type="OrthoDB" id="448446at2759"/>
<dbReference type="GO" id="GO:0000462">
    <property type="term" value="P:maturation of SSU-rRNA from tricistronic rRNA transcript (SSU-rRNA, 5.8S rRNA, LSU-rRNA)"/>
    <property type="evidence" value="ECO:0007669"/>
    <property type="project" value="TreeGrafter"/>
</dbReference>
<dbReference type="Proteomes" id="UP000756921">
    <property type="component" value="Unassembled WGS sequence"/>
</dbReference>
<dbReference type="InterPro" id="IPR009292">
    <property type="entry name" value="RRP36"/>
</dbReference>
<evidence type="ECO:0000259" key="13">
    <source>
        <dbReference type="PROSITE" id="PS51471"/>
    </source>
</evidence>
<evidence type="ECO:0000256" key="11">
    <source>
        <dbReference type="SAM" id="Coils"/>
    </source>
</evidence>
<dbReference type="GO" id="GO:0030686">
    <property type="term" value="C:90S preribosome"/>
    <property type="evidence" value="ECO:0007669"/>
    <property type="project" value="TreeGrafter"/>
</dbReference>
<evidence type="ECO:0000256" key="7">
    <source>
        <dbReference type="ARBA" id="ARBA00023242"/>
    </source>
</evidence>
<proteinExistence type="inferred from homology"/>
<feature type="domain" description="Fe2OG dioxygenase" evidence="13">
    <location>
        <begin position="575"/>
        <end position="677"/>
    </location>
</feature>
<feature type="compositionally biased region" description="Basic and acidic residues" evidence="12">
    <location>
        <begin position="145"/>
        <end position="155"/>
    </location>
</feature>